<accession>A0A2P2N1X7</accession>
<evidence type="ECO:0000313" key="1">
    <source>
        <dbReference type="EMBL" id="MBX36457.1"/>
    </source>
</evidence>
<dbReference type="EMBL" id="GGEC01055973">
    <property type="protein sequence ID" value="MBX36457.1"/>
    <property type="molecule type" value="Transcribed_RNA"/>
</dbReference>
<name>A0A2P2N1X7_RHIMU</name>
<reference evidence="1" key="1">
    <citation type="submission" date="2018-02" db="EMBL/GenBank/DDBJ databases">
        <title>Rhizophora mucronata_Transcriptome.</title>
        <authorList>
            <person name="Meera S.P."/>
            <person name="Sreeshan A."/>
            <person name="Augustine A."/>
        </authorList>
    </citation>
    <scope>NUCLEOTIDE SEQUENCE</scope>
    <source>
        <tissue evidence="1">Leaf</tissue>
    </source>
</reference>
<organism evidence="1">
    <name type="scientific">Rhizophora mucronata</name>
    <name type="common">Asiatic mangrove</name>
    <dbReference type="NCBI Taxonomy" id="61149"/>
    <lineage>
        <taxon>Eukaryota</taxon>
        <taxon>Viridiplantae</taxon>
        <taxon>Streptophyta</taxon>
        <taxon>Embryophyta</taxon>
        <taxon>Tracheophyta</taxon>
        <taxon>Spermatophyta</taxon>
        <taxon>Magnoliopsida</taxon>
        <taxon>eudicotyledons</taxon>
        <taxon>Gunneridae</taxon>
        <taxon>Pentapetalae</taxon>
        <taxon>rosids</taxon>
        <taxon>fabids</taxon>
        <taxon>Malpighiales</taxon>
        <taxon>Rhizophoraceae</taxon>
        <taxon>Rhizophora</taxon>
    </lineage>
</organism>
<sequence length="14" mass="1639">MLRSYSGIAYLTYT</sequence>
<proteinExistence type="predicted"/>
<protein>
    <submittedName>
        <fullName evidence="1">Uncharacterized protein</fullName>
    </submittedName>
</protein>